<organism evidence="3 4">
    <name type="scientific">Flavobacterium suaedae</name>
    <dbReference type="NCBI Taxonomy" id="1767027"/>
    <lineage>
        <taxon>Bacteria</taxon>
        <taxon>Pseudomonadati</taxon>
        <taxon>Bacteroidota</taxon>
        <taxon>Flavobacteriia</taxon>
        <taxon>Flavobacteriales</taxon>
        <taxon>Flavobacteriaceae</taxon>
        <taxon>Flavobacterium</taxon>
    </lineage>
</organism>
<feature type="region of interest" description="Disordered" evidence="1">
    <location>
        <begin position="23"/>
        <end position="67"/>
    </location>
</feature>
<keyword evidence="2" id="KW-0732">Signal</keyword>
<dbReference type="PROSITE" id="PS51257">
    <property type="entry name" value="PROKAR_LIPOPROTEIN"/>
    <property type="match status" value="1"/>
</dbReference>
<feature type="chain" id="PRO_5046536441" description="Cytochrome C551" evidence="2">
    <location>
        <begin position="23"/>
        <end position="67"/>
    </location>
</feature>
<name>A0ABQ1JX99_9FLAO</name>
<reference evidence="4" key="1">
    <citation type="journal article" date="2019" name="Int. J. Syst. Evol. Microbiol.">
        <title>The Global Catalogue of Microorganisms (GCM) 10K type strain sequencing project: providing services to taxonomists for standard genome sequencing and annotation.</title>
        <authorList>
            <consortium name="The Broad Institute Genomics Platform"/>
            <consortium name="The Broad Institute Genome Sequencing Center for Infectious Disease"/>
            <person name="Wu L."/>
            <person name="Ma J."/>
        </authorList>
    </citation>
    <scope>NUCLEOTIDE SEQUENCE [LARGE SCALE GENOMIC DNA]</scope>
    <source>
        <strain evidence="4">CGMCC 1.15461</strain>
    </source>
</reference>
<feature type="signal peptide" evidence="2">
    <location>
        <begin position="1"/>
        <end position="22"/>
    </location>
</feature>
<proteinExistence type="predicted"/>
<evidence type="ECO:0000313" key="4">
    <source>
        <dbReference type="Proteomes" id="UP000615760"/>
    </source>
</evidence>
<evidence type="ECO:0000313" key="3">
    <source>
        <dbReference type="EMBL" id="GGB76882.1"/>
    </source>
</evidence>
<comment type="caution">
    <text evidence="3">The sequence shown here is derived from an EMBL/GenBank/DDBJ whole genome shotgun (WGS) entry which is preliminary data.</text>
</comment>
<protein>
    <recommendedName>
        <fullName evidence="5">Cytochrome C551</fullName>
    </recommendedName>
</protein>
<feature type="compositionally biased region" description="Polar residues" evidence="1">
    <location>
        <begin position="37"/>
        <end position="53"/>
    </location>
</feature>
<dbReference type="Proteomes" id="UP000615760">
    <property type="component" value="Unassembled WGS sequence"/>
</dbReference>
<accession>A0ABQ1JX99</accession>
<evidence type="ECO:0000256" key="2">
    <source>
        <dbReference type="SAM" id="SignalP"/>
    </source>
</evidence>
<evidence type="ECO:0008006" key="5">
    <source>
        <dbReference type="Google" id="ProtNLM"/>
    </source>
</evidence>
<sequence>MKKNILILGLISLLGFSTVSCSTDDSDMEMMEAQADGLQSTPEGNTDSSTSPVDNGDKELPKPPMKP</sequence>
<keyword evidence="4" id="KW-1185">Reference proteome</keyword>
<gene>
    <name evidence="3" type="ORF">GCM10007424_16160</name>
</gene>
<dbReference type="EMBL" id="BMJE01000003">
    <property type="protein sequence ID" value="GGB76882.1"/>
    <property type="molecule type" value="Genomic_DNA"/>
</dbReference>
<evidence type="ECO:0000256" key="1">
    <source>
        <dbReference type="SAM" id="MobiDB-lite"/>
    </source>
</evidence>
<dbReference type="RefSeq" id="WP_188620749.1">
    <property type="nucleotide sequence ID" value="NZ_BMJE01000003.1"/>
</dbReference>